<comment type="caution">
    <text evidence="7">The sequence shown here is derived from an EMBL/GenBank/DDBJ whole genome shotgun (WGS) entry which is preliminary data.</text>
</comment>
<evidence type="ECO:0000256" key="1">
    <source>
        <dbReference type="ARBA" id="ARBA00003236"/>
    </source>
</evidence>
<dbReference type="EMBL" id="AAMT01000041">
    <property type="protein sequence ID" value="EAQ10410.1"/>
    <property type="molecule type" value="Genomic_DNA"/>
</dbReference>
<evidence type="ECO:0000259" key="6">
    <source>
        <dbReference type="PROSITE" id="PS51677"/>
    </source>
</evidence>
<dbReference type="PANTHER" id="PTHR43123:SF1">
    <property type="entry name" value="POLYSACCHARIDE DEACETYLASE-RELATED"/>
    <property type="match status" value="1"/>
</dbReference>
<protein>
    <recommendedName>
        <fullName evidence="3">Chitooligosaccharide deacetylase</fullName>
    </recommendedName>
    <alternativeName>
        <fullName evidence="5">Nodulation protein B</fullName>
    </alternativeName>
</protein>
<dbReference type="RefSeq" id="WP_008329787.1">
    <property type="nucleotide sequence ID" value="NZ_CH902578.1"/>
</dbReference>
<dbReference type="UniPathway" id="UPA00394">
    <property type="reaction ID" value="UER00652"/>
</dbReference>
<dbReference type="Gene3D" id="1.10.3330.10">
    <property type="entry name" value="Oxo-4-hydroxy-4-carboxy-5-ureidoimidazoline decarboxylase"/>
    <property type="match status" value="1"/>
</dbReference>
<name>A3VMW1_9RHOB</name>
<dbReference type="Pfam" id="PF09349">
    <property type="entry name" value="OHCU_decarbox"/>
    <property type="match status" value="1"/>
</dbReference>
<organism evidence="7 8">
    <name type="scientific">Maritimibacter alkaliphilus HTCC2654</name>
    <dbReference type="NCBI Taxonomy" id="314271"/>
    <lineage>
        <taxon>Bacteria</taxon>
        <taxon>Pseudomonadati</taxon>
        <taxon>Pseudomonadota</taxon>
        <taxon>Alphaproteobacteria</taxon>
        <taxon>Rhodobacterales</taxon>
        <taxon>Roseobacteraceae</taxon>
        <taxon>Maritimibacter</taxon>
    </lineage>
</organism>
<dbReference type="NCBIfam" id="TIGR03212">
    <property type="entry name" value="uraD_N-term-dom"/>
    <property type="match status" value="1"/>
</dbReference>
<dbReference type="PANTHER" id="PTHR43123">
    <property type="entry name" value="POLYSACCHARIDE DEACETYLASE-RELATED"/>
    <property type="match status" value="1"/>
</dbReference>
<dbReference type="InterPro" id="IPR011330">
    <property type="entry name" value="Glyco_hydro/deAcase_b/a-brl"/>
</dbReference>
<sequence length="471" mass="52705">MIRYPRNLRGYGPTTPDPMWPNGARIAVQFVVNYEEGGENNVLHGDAASEAFLSEIIGAAPWPGQRHWNMESNYDYGARAGFWRLHRLFTGAGIKPTVYGVATALARSPEQVAAMVGAEWEIASHGFKWVEHKDMPEAEERAAIEEAIRLHTEVVGTPPEGWYTGRCSMNTVRLAAETGQLAYVSDTIDDDLPYWMRVGERDQLVIPYTMDANDMRFATAQGFNTGEHFFTYLKDSFDALYAEGLAGAPKMMSVGLHCRIVGRPGRVMGLKKFIDYIQSFEGVWTPRRIDIARNWAEAHPPIAQIEPHTWEKADFVAQFGGIFEHSSWIAERAWEMELGPAHDSVIGLHNALARVFRSASHEERLGVLTAHPDLAGKLAAAKRLTAESTSEQASAGLDALTDAERADFTRLNTDYVEKHGFPFIIAVRDHDKQGILNAFTRRVENDTETEFTEACKQVERIALLRLKEKLG</sequence>
<dbReference type="HOGENOM" id="CLU_029940_2_1_5"/>
<proteinExistence type="inferred from homology"/>
<dbReference type="GO" id="GO:0006144">
    <property type="term" value="P:purine nucleobase metabolic process"/>
    <property type="evidence" value="ECO:0007669"/>
    <property type="project" value="UniProtKB-KW"/>
</dbReference>
<accession>A3VMW1</accession>
<keyword evidence="4" id="KW-0659">Purine metabolism</keyword>
<dbReference type="InterPro" id="IPR017580">
    <property type="entry name" value="OHCU_decarboxylase-1"/>
</dbReference>
<dbReference type="InterPro" id="IPR036778">
    <property type="entry name" value="OHCU_decarboxylase_sf"/>
</dbReference>
<dbReference type="NCBIfam" id="TIGR03164">
    <property type="entry name" value="UHCUDC"/>
    <property type="match status" value="1"/>
</dbReference>
<dbReference type="GO" id="GO:0016810">
    <property type="term" value="F:hydrolase activity, acting on carbon-nitrogen (but not peptide) bonds"/>
    <property type="evidence" value="ECO:0007669"/>
    <property type="project" value="InterPro"/>
</dbReference>
<feature type="domain" description="NodB homology" evidence="6">
    <location>
        <begin position="68"/>
        <end position="286"/>
    </location>
</feature>
<evidence type="ECO:0000256" key="3">
    <source>
        <dbReference type="ARBA" id="ARBA00020071"/>
    </source>
</evidence>
<dbReference type="eggNOG" id="COG3195">
    <property type="taxonomic scope" value="Bacteria"/>
</dbReference>
<evidence type="ECO:0000313" key="8">
    <source>
        <dbReference type="Proteomes" id="UP000002931"/>
    </source>
</evidence>
<dbReference type="SUPFAM" id="SSF158694">
    <property type="entry name" value="UraD-Like"/>
    <property type="match status" value="1"/>
</dbReference>
<dbReference type="GO" id="GO:0000255">
    <property type="term" value="P:allantoin metabolic process"/>
    <property type="evidence" value="ECO:0007669"/>
    <property type="project" value="InterPro"/>
</dbReference>
<dbReference type="GO" id="GO:0005975">
    <property type="term" value="P:carbohydrate metabolic process"/>
    <property type="evidence" value="ECO:0007669"/>
    <property type="project" value="InterPro"/>
</dbReference>
<dbReference type="STRING" id="314271.RB2654_06294"/>
<evidence type="ECO:0000313" key="7">
    <source>
        <dbReference type="EMBL" id="EAQ10410.1"/>
    </source>
</evidence>
<dbReference type="PROSITE" id="PS51677">
    <property type="entry name" value="NODB"/>
    <property type="match status" value="1"/>
</dbReference>
<dbReference type="OrthoDB" id="9787041at2"/>
<dbReference type="Gene3D" id="3.20.20.370">
    <property type="entry name" value="Glycoside hydrolase/deacetylase"/>
    <property type="match status" value="1"/>
</dbReference>
<dbReference type="InterPro" id="IPR017625">
    <property type="entry name" value="PuuE"/>
</dbReference>
<reference evidence="7 8" key="1">
    <citation type="journal article" date="2010" name="J. Bacteriol.">
        <title>Genome sequences of Pelagibaca bermudensis HTCC2601T and Maritimibacter alkaliphilus HTCC2654T, the type strains of two marine Roseobacter genera.</title>
        <authorList>
            <person name="Thrash J.C."/>
            <person name="Cho J.C."/>
            <person name="Ferriera S."/>
            <person name="Johnson J."/>
            <person name="Vergin K.L."/>
            <person name="Giovannoni S.J."/>
        </authorList>
    </citation>
    <scope>NUCLEOTIDE SEQUENCE [LARGE SCALE GENOMIC DNA]</scope>
    <source>
        <strain evidence="7 8">HTCC2654</strain>
    </source>
</reference>
<dbReference type="Proteomes" id="UP000002931">
    <property type="component" value="Unassembled WGS sequence"/>
</dbReference>
<comment type="similarity">
    <text evidence="2">Belongs to the polysaccharide deacetylase family.</text>
</comment>
<dbReference type="Pfam" id="PF01522">
    <property type="entry name" value="Polysacc_deac_1"/>
    <property type="match status" value="1"/>
</dbReference>
<keyword evidence="8" id="KW-1185">Reference proteome</keyword>
<dbReference type="CDD" id="cd10977">
    <property type="entry name" value="CE4_PuuE_SpCDA1"/>
    <property type="match status" value="1"/>
</dbReference>
<dbReference type="eggNOG" id="COG0726">
    <property type="taxonomic scope" value="Bacteria"/>
</dbReference>
<comment type="function">
    <text evidence="1">Is involved in generating a small heat-stable compound (Nod), an acylated oligomer of N-acetylglucosamine, that stimulates mitosis in various plant protoplasts.</text>
</comment>
<dbReference type="AlphaFoldDB" id="A3VMW1"/>
<evidence type="ECO:0000256" key="5">
    <source>
        <dbReference type="ARBA" id="ARBA00032976"/>
    </source>
</evidence>
<dbReference type="GO" id="GO:0019628">
    <property type="term" value="P:urate catabolic process"/>
    <property type="evidence" value="ECO:0007669"/>
    <property type="project" value="UniProtKB-UniPathway"/>
</dbReference>
<dbReference type="InterPro" id="IPR018020">
    <property type="entry name" value="OHCU_decarboxylase"/>
</dbReference>
<gene>
    <name evidence="7" type="ORF">RB2654_06294</name>
</gene>
<evidence type="ECO:0000256" key="4">
    <source>
        <dbReference type="ARBA" id="ARBA00022631"/>
    </source>
</evidence>
<evidence type="ECO:0000256" key="2">
    <source>
        <dbReference type="ARBA" id="ARBA00010973"/>
    </source>
</evidence>
<dbReference type="SUPFAM" id="SSF88713">
    <property type="entry name" value="Glycoside hydrolase/deacetylase"/>
    <property type="match status" value="1"/>
</dbReference>
<dbReference type="InterPro" id="IPR002509">
    <property type="entry name" value="NODB_dom"/>
</dbReference>